<name>A0A2W4TGL4_9GAMM</name>
<dbReference type="InterPro" id="IPR036116">
    <property type="entry name" value="FN3_sf"/>
</dbReference>
<dbReference type="PROSITE" id="PS50853">
    <property type="entry name" value="FN3"/>
    <property type="match status" value="1"/>
</dbReference>
<evidence type="ECO:0000313" key="2">
    <source>
        <dbReference type="EMBL" id="PZN81777.1"/>
    </source>
</evidence>
<proteinExistence type="predicted"/>
<dbReference type="InterPro" id="IPR003961">
    <property type="entry name" value="FN3_dom"/>
</dbReference>
<dbReference type="EMBL" id="QJPH01000255">
    <property type="protein sequence ID" value="PZN81777.1"/>
    <property type="molecule type" value="Genomic_DNA"/>
</dbReference>
<organism evidence="2 3">
    <name type="scientific">Candidatus Methylumidiphilus alinenensis</name>
    <dbReference type="NCBI Taxonomy" id="2202197"/>
    <lineage>
        <taxon>Bacteria</taxon>
        <taxon>Pseudomonadati</taxon>
        <taxon>Pseudomonadota</taxon>
        <taxon>Gammaproteobacteria</taxon>
        <taxon>Methylococcales</taxon>
        <taxon>Candidatus Methylumidiphilus</taxon>
    </lineage>
</organism>
<sequence length="830" mass="87734">MLQNGICVTPTPTCTSPQVLQNGVCVIPFSGITPEIVQITPSSTNSMTLAWLPVSMTVPANQVAYSIYVSTTNNFTPNASNLYSTVIGQTQTTLSGLNTATTYYAIVIASDQQGNTISGIKYVSATTFNAPLLFNSTIAVASSDALGLGLYTQNGNTLSFNRTAGSKAPAFNSLLVAHGSDGYQLLRVDNVATSGSTIDVTTRPASLSDALDQATVSNNMLLFDVASTSSTVSTAAAPSTMMQAMSAKLPNGNRQSQINWDNQLLTAQQTDYAYQDNQLTVTPQNIPGQYRIAFNAEEPTANAATEAVTFNAAVKFTPSLQTDLRWSVANGIESGVLMATGVLSFDASVVYDFQAAASYTPAPFVLSTKKYTSLYFIGEVPVYQEVTLTVSAKVTASASAKINASTEAKAAETVTVGATYNPGTGWTPVFNQSQSQSQSQSVTAQININGGVTAEVRLIPEIQVKFYKVISGTLAVEPYLEGNIKAEQISTDPLILAHFTPPWLQPTQFDVNLGVESNISVALTTLFGNITPLPKTTIAGGKTKLFSLPALKLSTSSNPIRVGEVTDIQLVAYNGVNDKFNSNSIDWRVIPDTPTASASIVPKDCLSLPGDQVGVICHANLTMQTPGRFHVFASGYGLLGEVARQYVTLPPCSIGNQGPAGGIIFYVSSTSPCHGLEAAPVDQVDPSSFIIDPSDNSTVVWGCGPSLVAIDYVKVGSTSAAIGTGAANTAAIIAACGRTESHYNVPPSMTAAAAASEYSLNGYTDWYLPSLDELNQLFINRGVVGGFVDGYYWSSSEYDSSNAWNQFFGNGLKNFCGKGYPRNVRAVRTF</sequence>
<evidence type="ECO:0000313" key="3">
    <source>
        <dbReference type="Proteomes" id="UP000249396"/>
    </source>
</evidence>
<dbReference type="InterPro" id="IPR013783">
    <property type="entry name" value="Ig-like_fold"/>
</dbReference>
<gene>
    <name evidence="2" type="ORF">DM484_07675</name>
</gene>
<comment type="caution">
    <text evidence="2">The sequence shown here is derived from an EMBL/GenBank/DDBJ whole genome shotgun (WGS) entry which is preliminary data.</text>
</comment>
<dbReference type="SMART" id="SM00060">
    <property type="entry name" value="FN3"/>
    <property type="match status" value="1"/>
</dbReference>
<reference evidence="2 3" key="1">
    <citation type="journal article" date="2018" name="Aquat. Microb. Ecol.">
        <title>Gammaproteobacterial methanotrophs dominate.</title>
        <authorList>
            <person name="Rissanen A.J."/>
            <person name="Saarenheimo J."/>
            <person name="Tiirola M."/>
            <person name="Peura S."/>
            <person name="Aalto S.L."/>
            <person name="Karvinen A."/>
            <person name="Nykanen H."/>
        </authorList>
    </citation>
    <scope>NUCLEOTIDE SEQUENCE [LARGE SCALE GENOMIC DNA]</scope>
    <source>
        <strain evidence="2">AMbin10</strain>
    </source>
</reference>
<evidence type="ECO:0000259" key="1">
    <source>
        <dbReference type="PROSITE" id="PS50853"/>
    </source>
</evidence>
<dbReference type="SUPFAM" id="SSF49265">
    <property type="entry name" value="Fibronectin type III"/>
    <property type="match status" value="1"/>
</dbReference>
<dbReference type="AlphaFoldDB" id="A0A2W4TGL4"/>
<protein>
    <recommendedName>
        <fullName evidence="1">Fibronectin type-III domain-containing protein</fullName>
    </recommendedName>
</protein>
<feature type="domain" description="Fibronectin type-III" evidence="1">
    <location>
        <begin position="33"/>
        <end position="130"/>
    </location>
</feature>
<dbReference type="Pfam" id="PF00041">
    <property type="entry name" value="fn3"/>
    <property type="match status" value="1"/>
</dbReference>
<dbReference type="Gene3D" id="2.60.40.10">
    <property type="entry name" value="Immunoglobulins"/>
    <property type="match status" value="1"/>
</dbReference>
<dbReference type="Proteomes" id="UP000249396">
    <property type="component" value="Unassembled WGS sequence"/>
</dbReference>
<accession>A0A2W4TGL4</accession>
<dbReference type="CDD" id="cd00063">
    <property type="entry name" value="FN3"/>
    <property type="match status" value="1"/>
</dbReference>